<evidence type="ECO:0000259" key="1">
    <source>
        <dbReference type="PROSITE" id="PS51192"/>
    </source>
</evidence>
<reference evidence="2" key="1">
    <citation type="journal article" date="2020" name="Nature">
        <title>Giant virus diversity and host interactions through global metagenomics.</title>
        <authorList>
            <person name="Schulz F."/>
            <person name="Roux S."/>
            <person name="Paez-Espino D."/>
            <person name="Jungbluth S."/>
            <person name="Walsh D.A."/>
            <person name="Denef V.J."/>
            <person name="McMahon K.D."/>
            <person name="Konstantinidis K.T."/>
            <person name="Eloe-Fadrosh E.A."/>
            <person name="Kyrpides N.C."/>
            <person name="Woyke T."/>
        </authorList>
    </citation>
    <scope>NUCLEOTIDE SEQUENCE</scope>
    <source>
        <strain evidence="2">GVMAG-S-1102113-118</strain>
    </source>
</reference>
<proteinExistence type="predicted"/>
<dbReference type="GO" id="GO:0016787">
    <property type="term" value="F:hydrolase activity"/>
    <property type="evidence" value="ECO:0007669"/>
    <property type="project" value="InterPro"/>
</dbReference>
<protein>
    <recommendedName>
        <fullName evidence="1">Helicase ATP-binding domain-containing protein</fullName>
    </recommendedName>
</protein>
<dbReference type="PANTHER" id="PTHR47396">
    <property type="entry name" value="TYPE I RESTRICTION ENZYME ECOKI R PROTEIN"/>
    <property type="match status" value="1"/>
</dbReference>
<dbReference type="InterPro" id="IPR027417">
    <property type="entry name" value="P-loop_NTPase"/>
</dbReference>
<dbReference type="GO" id="GO:0005829">
    <property type="term" value="C:cytosol"/>
    <property type="evidence" value="ECO:0007669"/>
    <property type="project" value="TreeGrafter"/>
</dbReference>
<name>A0A6C0KB88_9ZZZZ</name>
<feature type="domain" description="Helicase ATP-binding" evidence="1">
    <location>
        <begin position="100"/>
        <end position="247"/>
    </location>
</feature>
<dbReference type="Gene3D" id="3.40.50.300">
    <property type="entry name" value="P-loop containing nucleotide triphosphate hydrolases"/>
    <property type="match status" value="2"/>
</dbReference>
<dbReference type="GO" id="GO:0005524">
    <property type="term" value="F:ATP binding"/>
    <property type="evidence" value="ECO:0007669"/>
    <property type="project" value="InterPro"/>
</dbReference>
<dbReference type="InterPro" id="IPR050742">
    <property type="entry name" value="Helicase_Restrict-Modif_Enz"/>
</dbReference>
<dbReference type="InterPro" id="IPR006935">
    <property type="entry name" value="Helicase/UvrB_N"/>
</dbReference>
<sequence>MDTFLDWRGYGVVYKQLSGKKQKDHLDRLTFIPIQEYDCAPPKPVVLYTLGTNRMWMPKIYGIKHFGEPRVNNERTGSKVDINFLGELKEQQQVIVDQVMPIIRSKGGGQLSLPTGFGKTVIAIYIASLLGEKVLWVTHQTNLLEQTKKSFEKFAGCRVGTIRGSVIDTDAPVVMGMLQSISQKTYDPKLFDQFGLVIFDEVHRVPSAVFSQSIAKVSTKYMIGLSATPKRKDGLDNVITTCIGPIIAQVELQLKIPLVELVRVSYESSMVEHKNRSEKANIPAMVNDICVDAVRNKFIMDKLKDLCEEGRTMLVLTERRGHALMLCTACNKAGLDAGVYLGQMKADELAASNAKTIILGTYAMCSTGYDNPRLNTVVLATSKRDVRQTVGRVLGLRSPGDVKPKIVDFVDTYGPFRTQAYSRKKYYRDQKFDII</sequence>
<dbReference type="CDD" id="cd18785">
    <property type="entry name" value="SF2_C"/>
    <property type="match status" value="1"/>
</dbReference>
<dbReference type="Pfam" id="PF04851">
    <property type="entry name" value="ResIII"/>
    <property type="match status" value="1"/>
</dbReference>
<dbReference type="PANTHER" id="PTHR47396:SF1">
    <property type="entry name" value="ATP-DEPENDENT HELICASE IRC3-RELATED"/>
    <property type="match status" value="1"/>
</dbReference>
<dbReference type="AlphaFoldDB" id="A0A6C0KB88"/>
<evidence type="ECO:0000313" key="2">
    <source>
        <dbReference type="EMBL" id="QHU14346.1"/>
    </source>
</evidence>
<dbReference type="GO" id="GO:0003677">
    <property type="term" value="F:DNA binding"/>
    <property type="evidence" value="ECO:0007669"/>
    <property type="project" value="InterPro"/>
</dbReference>
<dbReference type="PROSITE" id="PS51192">
    <property type="entry name" value="HELICASE_ATP_BIND_1"/>
    <property type="match status" value="1"/>
</dbReference>
<dbReference type="CDD" id="cd17926">
    <property type="entry name" value="DEXHc_RE"/>
    <property type="match status" value="1"/>
</dbReference>
<accession>A0A6C0KB88</accession>
<dbReference type="SMART" id="SM00487">
    <property type="entry name" value="DEXDc"/>
    <property type="match status" value="1"/>
</dbReference>
<organism evidence="2">
    <name type="scientific">viral metagenome</name>
    <dbReference type="NCBI Taxonomy" id="1070528"/>
    <lineage>
        <taxon>unclassified sequences</taxon>
        <taxon>metagenomes</taxon>
        <taxon>organismal metagenomes</taxon>
    </lineage>
</organism>
<dbReference type="EMBL" id="MN740839">
    <property type="protein sequence ID" value="QHU14346.1"/>
    <property type="molecule type" value="Genomic_DNA"/>
</dbReference>
<dbReference type="InterPro" id="IPR014001">
    <property type="entry name" value="Helicase_ATP-bd"/>
</dbReference>
<dbReference type="SUPFAM" id="SSF52540">
    <property type="entry name" value="P-loop containing nucleoside triphosphate hydrolases"/>
    <property type="match status" value="2"/>
</dbReference>